<comment type="caution">
    <text evidence="2">The sequence shown here is derived from an EMBL/GenBank/DDBJ whole genome shotgun (WGS) entry which is preliminary data.</text>
</comment>
<evidence type="ECO:0000256" key="1">
    <source>
        <dbReference type="SAM" id="MobiDB-lite"/>
    </source>
</evidence>
<gene>
    <name evidence="2" type="ORF">EJ04DRAFT_344388</name>
</gene>
<feature type="region of interest" description="Disordered" evidence="1">
    <location>
        <begin position="28"/>
        <end position="103"/>
    </location>
</feature>
<organism evidence="2 3">
    <name type="scientific">Polyplosphaeria fusca</name>
    <dbReference type="NCBI Taxonomy" id="682080"/>
    <lineage>
        <taxon>Eukaryota</taxon>
        <taxon>Fungi</taxon>
        <taxon>Dikarya</taxon>
        <taxon>Ascomycota</taxon>
        <taxon>Pezizomycotina</taxon>
        <taxon>Dothideomycetes</taxon>
        <taxon>Pleosporomycetidae</taxon>
        <taxon>Pleosporales</taxon>
        <taxon>Tetraplosphaeriaceae</taxon>
        <taxon>Polyplosphaeria</taxon>
    </lineage>
</organism>
<feature type="compositionally biased region" description="Polar residues" evidence="1">
    <location>
        <begin position="190"/>
        <end position="202"/>
    </location>
</feature>
<sequence>MELNSREKDEGDLFGVRAIEAGFYAGIPQSRPTSRATSISGSITGTPSMSTNTLIGSLASPKMHAHSAGSSVTTLPLAHTAGGNRDSDTLPSSTPVRKSRPTIKLRPSEAELSGRINHNAAVNMNLVVPPSPVLSRGPSPAFDDGSDDENNTPKSLSPRSANFRPDHYAPSPPQIPMPEGLSVRVHSPDATPNSQAGSLNYTSPSPSPGHSAPPSPGLAPETKLPSMPGQASREEPRSLFPAQTQRGPSGRYS</sequence>
<protein>
    <submittedName>
        <fullName evidence="2">Uncharacterized protein</fullName>
    </submittedName>
</protein>
<evidence type="ECO:0000313" key="3">
    <source>
        <dbReference type="Proteomes" id="UP000799444"/>
    </source>
</evidence>
<dbReference type="PANTHER" id="PTHR40623">
    <property type="entry name" value="INTEGRAL MEMBRANE PROTEIN"/>
    <property type="match status" value="1"/>
</dbReference>
<proteinExistence type="predicted"/>
<feature type="compositionally biased region" description="Low complexity" evidence="1">
    <location>
        <begin position="33"/>
        <end position="51"/>
    </location>
</feature>
<feature type="compositionally biased region" description="Pro residues" evidence="1">
    <location>
        <begin position="205"/>
        <end position="217"/>
    </location>
</feature>
<reference evidence="2" key="1">
    <citation type="journal article" date="2020" name="Stud. Mycol.">
        <title>101 Dothideomycetes genomes: a test case for predicting lifestyles and emergence of pathogens.</title>
        <authorList>
            <person name="Haridas S."/>
            <person name="Albert R."/>
            <person name="Binder M."/>
            <person name="Bloem J."/>
            <person name="Labutti K."/>
            <person name="Salamov A."/>
            <person name="Andreopoulos B."/>
            <person name="Baker S."/>
            <person name="Barry K."/>
            <person name="Bills G."/>
            <person name="Bluhm B."/>
            <person name="Cannon C."/>
            <person name="Castanera R."/>
            <person name="Culley D."/>
            <person name="Daum C."/>
            <person name="Ezra D."/>
            <person name="Gonzalez J."/>
            <person name="Henrissat B."/>
            <person name="Kuo A."/>
            <person name="Liang C."/>
            <person name="Lipzen A."/>
            <person name="Lutzoni F."/>
            <person name="Magnuson J."/>
            <person name="Mondo S."/>
            <person name="Nolan M."/>
            <person name="Ohm R."/>
            <person name="Pangilinan J."/>
            <person name="Park H.-J."/>
            <person name="Ramirez L."/>
            <person name="Alfaro M."/>
            <person name="Sun H."/>
            <person name="Tritt A."/>
            <person name="Yoshinaga Y."/>
            <person name="Zwiers L.-H."/>
            <person name="Turgeon B."/>
            <person name="Goodwin S."/>
            <person name="Spatafora J."/>
            <person name="Crous P."/>
            <person name="Grigoriev I."/>
        </authorList>
    </citation>
    <scope>NUCLEOTIDE SEQUENCE</scope>
    <source>
        <strain evidence="2">CBS 125425</strain>
    </source>
</reference>
<evidence type="ECO:0000313" key="2">
    <source>
        <dbReference type="EMBL" id="KAF2732111.1"/>
    </source>
</evidence>
<dbReference type="AlphaFoldDB" id="A0A9P4QWC3"/>
<name>A0A9P4QWC3_9PLEO</name>
<accession>A0A9P4QWC3</accession>
<dbReference type="EMBL" id="ML996183">
    <property type="protein sequence ID" value="KAF2732111.1"/>
    <property type="molecule type" value="Genomic_DNA"/>
</dbReference>
<feature type="region of interest" description="Disordered" evidence="1">
    <location>
        <begin position="131"/>
        <end position="253"/>
    </location>
</feature>
<dbReference type="Proteomes" id="UP000799444">
    <property type="component" value="Unassembled WGS sequence"/>
</dbReference>
<feature type="compositionally biased region" description="Polar residues" evidence="1">
    <location>
        <begin position="241"/>
        <end position="253"/>
    </location>
</feature>
<dbReference type="PANTHER" id="PTHR40623:SF1">
    <property type="match status" value="1"/>
</dbReference>
<keyword evidence="3" id="KW-1185">Reference proteome</keyword>
<dbReference type="OrthoDB" id="5361354at2759"/>